<dbReference type="InterPro" id="IPR000884">
    <property type="entry name" value="TSP1_rpt"/>
</dbReference>
<dbReference type="PROSITE" id="PS50092">
    <property type="entry name" value="TSP1"/>
    <property type="match status" value="1"/>
</dbReference>
<reference evidence="3" key="1">
    <citation type="submission" date="2025-08" db="UniProtKB">
        <authorList>
            <consortium name="RefSeq"/>
        </authorList>
    </citation>
    <scope>IDENTIFICATION</scope>
</reference>
<dbReference type="GeneID" id="115869514"/>
<evidence type="ECO:0000256" key="1">
    <source>
        <dbReference type="SAM" id="SignalP"/>
    </source>
</evidence>
<evidence type="ECO:0000313" key="2">
    <source>
        <dbReference type="Proteomes" id="UP000694863"/>
    </source>
</evidence>
<organism evidence="2 3">
    <name type="scientific">Echinops telfairi</name>
    <name type="common">Lesser hedgehog tenrec</name>
    <dbReference type="NCBI Taxonomy" id="9371"/>
    <lineage>
        <taxon>Eukaryota</taxon>
        <taxon>Metazoa</taxon>
        <taxon>Chordata</taxon>
        <taxon>Craniata</taxon>
        <taxon>Vertebrata</taxon>
        <taxon>Euteleostomi</taxon>
        <taxon>Mammalia</taxon>
        <taxon>Eutheria</taxon>
        <taxon>Afrotheria</taxon>
        <taxon>Tenrecidae</taxon>
        <taxon>Tenrecinae</taxon>
        <taxon>Echinops</taxon>
    </lineage>
</organism>
<keyword evidence="1" id="KW-0732">Signal</keyword>
<feature type="signal peptide" evidence="1">
    <location>
        <begin position="1"/>
        <end position="22"/>
    </location>
</feature>
<accession>A0ABM1VJT7</accession>
<name>A0ABM1VJT7_ECHTE</name>
<gene>
    <name evidence="3" type="primary">THSD8</name>
</gene>
<proteinExistence type="predicted"/>
<evidence type="ECO:0000313" key="3">
    <source>
        <dbReference type="RefSeq" id="XP_030741361.1"/>
    </source>
</evidence>
<feature type="chain" id="PRO_5046450159" evidence="1">
    <location>
        <begin position="23"/>
        <end position="113"/>
    </location>
</feature>
<dbReference type="RefSeq" id="XP_030741361.1">
    <property type="nucleotide sequence ID" value="XM_030885501.2"/>
</dbReference>
<sequence length="113" mass="12856">MARSPAALLLLPLMLRMVATSGQDSFEYQYFGEFGEGDTWEQLGRLQQEKDSILSPWGKWRCLCGLGKEERSREVLGTAPGLVFMDRKNLVQTRPCRKHNCPSCKPMECNWGS</sequence>
<dbReference type="Proteomes" id="UP000694863">
    <property type="component" value="Unplaced"/>
</dbReference>
<protein>
    <submittedName>
        <fullName evidence="3">Thrombospondin type-1 domain-containing protein 8</fullName>
    </submittedName>
</protein>
<keyword evidence="2" id="KW-1185">Reference proteome</keyword>